<name>A0A074Y0L8_AURSE</name>
<evidence type="ECO:0000313" key="1">
    <source>
        <dbReference type="EMBL" id="KEQ91270.1"/>
    </source>
</evidence>
<sequence>MAHGLQRQDSDRTPLEMSIVRVNAQVFGPQTTISYCLYNDRPDCSATTDTLVIALGNARPHSMSSNNQTTIDMALSARIVSLCGAATGAQTRVDTHRLRSLDDRCDNSKETPPYIKSTCNNKTTMDMALSAATVNIYSASAEAKAAAQRLRNLEERFKPQFEVKHPVFDDNN</sequence>
<dbReference type="AlphaFoldDB" id="A0A074Y0L8"/>
<dbReference type="OrthoDB" id="10365899at2759"/>
<proteinExistence type="predicted"/>
<dbReference type="Proteomes" id="UP000030641">
    <property type="component" value="Unassembled WGS sequence"/>
</dbReference>
<dbReference type="GeneID" id="25368688"/>
<protein>
    <submittedName>
        <fullName evidence="1">Uncharacterized protein</fullName>
    </submittedName>
</protein>
<dbReference type="RefSeq" id="XP_013339789.1">
    <property type="nucleotide sequence ID" value="XM_013484335.1"/>
</dbReference>
<organism evidence="1 2">
    <name type="scientific">Aureobasidium subglaciale (strain EXF-2481)</name>
    <name type="common">Aureobasidium pullulans var. subglaciale</name>
    <dbReference type="NCBI Taxonomy" id="1043005"/>
    <lineage>
        <taxon>Eukaryota</taxon>
        <taxon>Fungi</taxon>
        <taxon>Dikarya</taxon>
        <taxon>Ascomycota</taxon>
        <taxon>Pezizomycotina</taxon>
        <taxon>Dothideomycetes</taxon>
        <taxon>Dothideomycetidae</taxon>
        <taxon>Dothideales</taxon>
        <taxon>Saccotheciaceae</taxon>
        <taxon>Aureobasidium</taxon>
    </lineage>
</organism>
<accession>A0A074Y0L8</accession>
<gene>
    <name evidence="1" type="ORF">AUEXF2481DRAFT_506943</name>
</gene>
<keyword evidence="2" id="KW-1185">Reference proteome</keyword>
<evidence type="ECO:0000313" key="2">
    <source>
        <dbReference type="Proteomes" id="UP000030641"/>
    </source>
</evidence>
<dbReference type="InParanoid" id="A0A074Y0L8"/>
<dbReference type="HOGENOM" id="CLU_1554959_0_0_1"/>
<dbReference type="EMBL" id="KL584780">
    <property type="protein sequence ID" value="KEQ91270.1"/>
    <property type="molecule type" value="Genomic_DNA"/>
</dbReference>
<reference evidence="1 2" key="1">
    <citation type="journal article" date="2014" name="BMC Genomics">
        <title>Genome sequencing of four Aureobasidium pullulans varieties: biotechnological potential, stress tolerance, and description of new species.</title>
        <authorList>
            <person name="Gostin Ar C."/>
            <person name="Ohm R.A."/>
            <person name="Kogej T."/>
            <person name="Sonjak S."/>
            <person name="Turk M."/>
            <person name="Zajc J."/>
            <person name="Zalar P."/>
            <person name="Grube M."/>
            <person name="Sun H."/>
            <person name="Han J."/>
            <person name="Sharma A."/>
            <person name="Chiniquy J."/>
            <person name="Ngan C.Y."/>
            <person name="Lipzen A."/>
            <person name="Barry K."/>
            <person name="Grigoriev I.V."/>
            <person name="Gunde-Cimerman N."/>
        </authorList>
    </citation>
    <scope>NUCLEOTIDE SEQUENCE [LARGE SCALE GENOMIC DNA]</scope>
    <source>
        <strain evidence="1 2">EXF-2481</strain>
    </source>
</reference>